<protein>
    <submittedName>
        <fullName evidence="2">Putative HNH endonuclease</fullName>
    </submittedName>
</protein>
<keyword evidence="2" id="KW-0378">Hydrolase</keyword>
<accession>A0A2H4JGM1</accession>
<dbReference type="EMBL" id="MF417939">
    <property type="protein sequence ID" value="ASN72008.1"/>
    <property type="molecule type" value="Genomic_DNA"/>
</dbReference>
<keyword evidence="2" id="KW-0540">Nuclease</keyword>
<feature type="domain" description="HNH nuclease" evidence="1">
    <location>
        <begin position="6"/>
        <end position="59"/>
    </location>
</feature>
<sequence>MAVSKRLRYEILRRDNHACRYCGGTAPDVKLTVDHVVPTTLGGSDQPSNLVAACADCNSGKSATPPDAAIVADVDAKALLWARAQDIVADRLRVTVHEKHLMEEHFYDEWETLRTDRRRSSELPDDFGDSIELFMRRGMPYEAITELARVALRNRAVGDKWKYFCGCVWTQMRQMDEDTVAVIKTWEVT</sequence>
<dbReference type="Pfam" id="PF14279">
    <property type="entry name" value="HNH_5"/>
    <property type="match status" value="1"/>
</dbReference>
<reference evidence="2" key="1">
    <citation type="submission" date="2017-06" db="EMBL/GenBank/DDBJ databases">
        <title>Novel phages from South African skin metaviromes.</title>
        <authorList>
            <person name="van Zyl L.J."/>
            <person name="Abrahams Y."/>
            <person name="Stander E.A."/>
            <person name="Kirby B.M."/>
            <person name="Clavaud C."/>
            <person name="Farcet C."/>
            <person name="Breton L."/>
            <person name="Trindade M.I."/>
        </authorList>
    </citation>
    <scope>NUCLEOTIDE SEQUENCE</scope>
</reference>
<dbReference type="InterPro" id="IPR052892">
    <property type="entry name" value="NA-targeting_endonuclease"/>
</dbReference>
<dbReference type="PANTHER" id="PTHR33877:SF2">
    <property type="entry name" value="OS07G0170200 PROTEIN"/>
    <property type="match status" value="1"/>
</dbReference>
<dbReference type="SMART" id="SM00507">
    <property type="entry name" value="HNHc"/>
    <property type="match status" value="1"/>
</dbReference>
<dbReference type="GO" id="GO:0004519">
    <property type="term" value="F:endonuclease activity"/>
    <property type="evidence" value="ECO:0007669"/>
    <property type="project" value="UniProtKB-KW"/>
</dbReference>
<dbReference type="Gene3D" id="1.10.30.50">
    <property type="match status" value="1"/>
</dbReference>
<proteinExistence type="predicted"/>
<name>A0A2H4JGM1_9CAUD</name>
<dbReference type="PANTHER" id="PTHR33877">
    <property type="entry name" value="SLL1193 PROTEIN"/>
    <property type="match status" value="1"/>
</dbReference>
<dbReference type="CDD" id="cd00085">
    <property type="entry name" value="HNHc"/>
    <property type="match status" value="1"/>
</dbReference>
<keyword evidence="2" id="KW-0255">Endonuclease</keyword>
<dbReference type="InterPro" id="IPR029471">
    <property type="entry name" value="HNH_5"/>
</dbReference>
<dbReference type="InterPro" id="IPR003615">
    <property type="entry name" value="HNH_nuc"/>
</dbReference>
<organism evidence="2">
    <name type="scientific">uncultured Caudovirales phage</name>
    <dbReference type="NCBI Taxonomy" id="2100421"/>
    <lineage>
        <taxon>Viruses</taxon>
        <taxon>Duplodnaviria</taxon>
        <taxon>Heunggongvirae</taxon>
        <taxon>Uroviricota</taxon>
        <taxon>Caudoviricetes</taxon>
        <taxon>Peduoviridae</taxon>
        <taxon>Maltschvirus</taxon>
        <taxon>Maltschvirus maltsch</taxon>
    </lineage>
</organism>
<gene>
    <name evidence="2" type="ORF">7S2_15</name>
</gene>
<evidence type="ECO:0000313" key="2">
    <source>
        <dbReference type="EMBL" id="ASN72008.1"/>
    </source>
</evidence>
<evidence type="ECO:0000259" key="1">
    <source>
        <dbReference type="SMART" id="SM00507"/>
    </source>
</evidence>